<feature type="compositionally biased region" description="Basic and acidic residues" evidence="1">
    <location>
        <begin position="68"/>
        <end position="104"/>
    </location>
</feature>
<accession>A0A4U5V3Z3</accession>
<protein>
    <submittedName>
        <fullName evidence="2">Uncharacterized protein</fullName>
    </submittedName>
</protein>
<gene>
    <name evidence="2" type="ORF">D9C73_016418</name>
</gene>
<evidence type="ECO:0000256" key="1">
    <source>
        <dbReference type="SAM" id="MobiDB-lite"/>
    </source>
</evidence>
<dbReference type="Proteomes" id="UP000298787">
    <property type="component" value="Chromosome 14"/>
</dbReference>
<organism evidence="2 3">
    <name type="scientific">Collichthys lucidus</name>
    <name type="common">Big head croaker</name>
    <name type="synonym">Sciaena lucida</name>
    <dbReference type="NCBI Taxonomy" id="240159"/>
    <lineage>
        <taxon>Eukaryota</taxon>
        <taxon>Metazoa</taxon>
        <taxon>Chordata</taxon>
        <taxon>Craniata</taxon>
        <taxon>Vertebrata</taxon>
        <taxon>Euteleostomi</taxon>
        <taxon>Actinopterygii</taxon>
        <taxon>Neopterygii</taxon>
        <taxon>Teleostei</taxon>
        <taxon>Neoteleostei</taxon>
        <taxon>Acanthomorphata</taxon>
        <taxon>Eupercaria</taxon>
        <taxon>Sciaenidae</taxon>
        <taxon>Collichthys</taxon>
    </lineage>
</organism>
<keyword evidence="3" id="KW-1185">Reference proteome</keyword>
<dbReference type="EMBL" id="CM014091">
    <property type="protein sequence ID" value="TKS82309.1"/>
    <property type="molecule type" value="Genomic_DNA"/>
</dbReference>
<feature type="compositionally biased region" description="Acidic residues" evidence="1">
    <location>
        <begin position="58"/>
        <end position="67"/>
    </location>
</feature>
<dbReference type="AlphaFoldDB" id="A0A4U5V3Z3"/>
<name>A0A4U5V3Z3_COLLU</name>
<reference evidence="2 3" key="1">
    <citation type="submission" date="2019-01" db="EMBL/GenBank/DDBJ databases">
        <title>Genome Assembly of Collichthys lucidus.</title>
        <authorList>
            <person name="Cai M."/>
            <person name="Xiao S."/>
        </authorList>
    </citation>
    <scope>NUCLEOTIDE SEQUENCE [LARGE SCALE GENOMIC DNA]</scope>
    <source>
        <strain evidence="2">JT15FE1705JMU</strain>
        <tissue evidence="2">Muscle</tissue>
    </source>
</reference>
<sequence length="158" mass="17738">MTSPADPRHRLIDFLSDKGFDLIGHSNSDQEKVASSALDEVMSLKRLLVGSISLSEDSQPDEENGEEQSEKPKESQTADRGAEEESDNSCEKEGAGTKGEEDRSISAPLVLSQERMEEVCRRLHSLQEQLKRLQTIEEEHHRLQEALSKFSLEGLNFQ</sequence>
<proteinExistence type="predicted"/>
<evidence type="ECO:0000313" key="2">
    <source>
        <dbReference type="EMBL" id="TKS82309.1"/>
    </source>
</evidence>
<evidence type="ECO:0000313" key="3">
    <source>
        <dbReference type="Proteomes" id="UP000298787"/>
    </source>
</evidence>
<dbReference type="STRING" id="240159.A0A4U5V3Z3"/>
<feature type="region of interest" description="Disordered" evidence="1">
    <location>
        <begin position="52"/>
        <end position="110"/>
    </location>
</feature>